<dbReference type="Pfam" id="PF10646">
    <property type="entry name" value="Germane"/>
    <property type="match status" value="1"/>
</dbReference>
<feature type="domain" description="GerMN" evidence="3">
    <location>
        <begin position="203"/>
        <end position="290"/>
    </location>
</feature>
<evidence type="ECO:0000259" key="3">
    <source>
        <dbReference type="SMART" id="SM00909"/>
    </source>
</evidence>
<protein>
    <recommendedName>
        <fullName evidence="3">GerMN domain-containing protein</fullName>
    </recommendedName>
</protein>
<proteinExistence type="predicted"/>
<feature type="region of interest" description="Disordered" evidence="1">
    <location>
        <begin position="33"/>
        <end position="52"/>
    </location>
</feature>
<feature type="compositionally biased region" description="Polar residues" evidence="1">
    <location>
        <begin position="511"/>
        <end position="535"/>
    </location>
</feature>
<reference evidence="5" key="1">
    <citation type="submission" date="2019-09" db="EMBL/GenBank/DDBJ databases">
        <title>Antimicrobial potential of Antarctic Bacteria.</title>
        <authorList>
            <person name="Benaud N."/>
            <person name="Edwards R.J."/>
            <person name="Ferrari B.C."/>
        </authorList>
    </citation>
    <scope>NUCLEOTIDE SEQUENCE [LARGE SCALE GENOMIC DNA]</scope>
    <source>
        <strain evidence="5">SPB151</strain>
    </source>
</reference>
<evidence type="ECO:0000313" key="4">
    <source>
        <dbReference type="EMBL" id="QNE20993.1"/>
    </source>
</evidence>
<evidence type="ECO:0000256" key="1">
    <source>
        <dbReference type="SAM" id="MobiDB-lite"/>
    </source>
</evidence>
<reference evidence="4 5" key="2">
    <citation type="journal article" date="2020" name="Microbiol. Resour. Announc.">
        <title>Antarctic desert soil bacteria exhibit high novel natural product potential, evaluated through long-read genome sequencing and comparative genomics.</title>
        <authorList>
            <person name="Benaud N."/>
            <person name="Edwards R.J."/>
            <person name="Amos T.G."/>
            <person name="D'Agostino P.M."/>
            <person name="Gutierrez-Chavez C."/>
            <person name="Montgomery K."/>
            <person name="Nicetic I."/>
            <person name="Ferrari B.C."/>
        </authorList>
    </citation>
    <scope>NUCLEOTIDE SEQUENCE [LARGE SCALE GENOMIC DNA]</scope>
    <source>
        <strain evidence="4 5">SPB151</strain>
    </source>
</reference>
<feature type="chain" id="PRO_5038460542" description="GerMN domain-containing protein" evidence="2">
    <location>
        <begin position="18"/>
        <end position="590"/>
    </location>
</feature>
<dbReference type="Pfam" id="PF10647">
    <property type="entry name" value="Gmad1"/>
    <property type="match status" value="1"/>
</dbReference>
<dbReference type="PROSITE" id="PS51257">
    <property type="entry name" value="PROKAR_LIPOPROTEIN"/>
    <property type="match status" value="1"/>
</dbReference>
<gene>
    <name evidence="4" type="ORF">F1D05_27635</name>
</gene>
<name>A0A7G6X428_9ACTN</name>
<dbReference type="Pfam" id="PF25976">
    <property type="entry name" value="LpqB_N"/>
    <property type="match status" value="1"/>
</dbReference>
<organism evidence="4 5">
    <name type="scientific">Kribbella qitaiheensis</name>
    <dbReference type="NCBI Taxonomy" id="1544730"/>
    <lineage>
        <taxon>Bacteria</taxon>
        <taxon>Bacillati</taxon>
        <taxon>Actinomycetota</taxon>
        <taxon>Actinomycetes</taxon>
        <taxon>Propionibacteriales</taxon>
        <taxon>Kribbellaceae</taxon>
        <taxon>Kribbella</taxon>
    </lineage>
</organism>
<dbReference type="InterPro" id="IPR059026">
    <property type="entry name" value="LpqB_N"/>
</dbReference>
<evidence type="ECO:0000313" key="5">
    <source>
        <dbReference type="Proteomes" id="UP000515563"/>
    </source>
</evidence>
<dbReference type="EMBL" id="CP043661">
    <property type="protein sequence ID" value="QNE20993.1"/>
    <property type="molecule type" value="Genomic_DNA"/>
</dbReference>
<dbReference type="RefSeq" id="WP_185443398.1">
    <property type="nucleotide sequence ID" value="NZ_CP043661.1"/>
</dbReference>
<dbReference type="AlphaFoldDB" id="A0A7G6X428"/>
<accession>A0A7G6X428</accession>
<feature type="signal peptide" evidence="2">
    <location>
        <begin position="1"/>
        <end position="17"/>
    </location>
</feature>
<keyword evidence="5" id="KW-1185">Reference proteome</keyword>
<dbReference type="Proteomes" id="UP000515563">
    <property type="component" value="Chromosome"/>
</dbReference>
<keyword evidence="2" id="KW-0732">Signal</keyword>
<feature type="region of interest" description="Disordered" evidence="1">
    <location>
        <begin position="509"/>
        <end position="535"/>
    </location>
</feature>
<evidence type="ECO:0000256" key="2">
    <source>
        <dbReference type="SAM" id="SignalP"/>
    </source>
</evidence>
<dbReference type="InterPro" id="IPR018910">
    <property type="entry name" value="LpqB_C"/>
</dbReference>
<dbReference type="SMART" id="SM00909">
    <property type="entry name" value="Germane"/>
    <property type="match status" value="1"/>
</dbReference>
<dbReference type="KEGG" id="kqi:F1D05_27635"/>
<dbReference type="InterPro" id="IPR019606">
    <property type="entry name" value="GerMN"/>
</dbReference>
<sequence length="590" mass="63419">MRTKLLAVAIATSVVLAGCATVPTQGPIRSGSQAGLAPGAAGVNVKPNPPRPNAPPLVLVNGYLEAMTDSSNFDQARQYMTQDAAATWKPESKLSVYDQSSLTAVRQLSNNSVQLRAPLIGTIDDRGSWTPAVRGAIVNVIFTLADVDGQRRVSKAPDGAFLGSNQFESRLTARSLYFLTPDHQTLVPDPIFLPINLPPGQAATQLVQELLKGPTSRLGNGVVSAAPPGTQVNVSVPVELTTATVALSDAAQVLGDLERRQLAAQILWTLRTVSPRVKITVGGAPLLDGQPDAMSIDTFSNFDPVASSPQMKELYGVRKGRVQHITGLDGAQAIASVPLDNSLLYEPYADSLAVNLKADSGAILTKIHNEPVVAYARLDATDKSDKLATIKTSGRVLRPSFDYQENLWILDRAGSTDPRLRVRNRDGKVTDVATDFGGDTPMILRMAPDGVRVLMLMKRKSTRQTYVQTGTIQLNDAKQPKLGDFHDLQLSLADITDVSWNQPGILVAGRSTPTSSRQPWQINSDGSQSHLLPGTSSDFDTNLIASTPNADSFPVIQDSHNALHWQLKDLSWQMDDETSKPPPIIPVYPG</sequence>